<evidence type="ECO:0000256" key="2">
    <source>
        <dbReference type="SAM" id="MobiDB-lite"/>
    </source>
</evidence>
<keyword evidence="1" id="KW-0175">Coiled coil</keyword>
<evidence type="ECO:0000313" key="4">
    <source>
        <dbReference type="EMBL" id="CZF84898.1"/>
    </source>
</evidence>
<keyword evidence="3" id="KW-1133">Transmembrane helix</keyword>
<keyword evidence="5" id="KW-1185">Reference proteome</keyword>
<dbReference type="InterPro" id="IPR007470">
    <property type="entry name" value="HemX"/>
</dbReference>
<keyword evidence="3" id="KW-0472">Membrane</keyword>
<dbReference type="GO" id="GO:0004851">
    <property type="term" value="F:uroporphyrin-III C-methyltransferase activity"/>
    <property type="evidence" value="ECO:0007669"/>
    <property type="project" value="UniProtKB-EC"/>
</dbReference>
<keyword evidence="4" id="KW-0489">Methyltransferase</keyword>
<dbReference type="RefSeq" id="WP_062667387.1">
    <property type="nucleotide sequence ID" value="NZ_FIZX01000007.1"/>
</dbReference>
<dbReference type="PANTHER" id="PTHR38043">
    <property type="entry name" value="PROTEIN HEMX"/>
    <property type="match status" value="1"/>
</dbReference>
<feature type="transmembrane region" description="Helical" evidence="3">
    <location>
        <begin position="73"/>
        <end position="92"/>
    </location>
</feature>
<evidence type="ECO:0000256" key="1">
    <source>
        <dbReference type="SAM" id="Coils"/>
    </source>
</evidence>
<dbReference type="Proteomes" id="UP000071641">
    <property type="component" value="Unassembled WGS sequence"/>
</dbReference>
<feature type="compositionally biased region" description="Polar residues" evidence="2">
    <location>
        <begin position="16"/>
        <end position="58"/>
    </location>
</feature>
<accession>A0A128FDQ8</accession>
<reference evidence="5" key="1">
    <citation type="submission" date="2016-02" db="EMBL/GenBank/DDBJ databases">
        <authorList>
            <person name="Rodrigo-Torres Lidia"/>
            <person name="Arahal R.David."/>
        </authorList>
    </citation>
    <scope>NUCLEOTIDE SEQUENCE [LARGE SCALE GENOMIC DNA]</scope>
    <source>
        <strain evidence="5">CECT 9029</strain>
    </source>
</reference>
<dbReference type="AlphaFoldDB" id="A0A128FDQ8"/>
<gene>
    <name evidence="4" type="primary">hemX</name>
    <name evidence="4" type="ORF">GCE9029_04685</name>
</gene>
<organism evidence="4 5">
    <name type="scientific">Grimontia celer</name>
    <dbReference type="NCBI Taxonomy" id="1796497"/>
    <lineage>
        <taxon>Bacteria</taxon>
        <taxon>Pseudomonadati</taxon>
        <taxon>Pseudomonadota</taxon>
        <taxon>Gammaproteobacteria</taxon>
        <taxon>Vibrionales</taxon>
        <taxon>Vibrionaceae</taxon>
        <taxon>Grimontia</taxon>
    </lineage>
</organism>
<keyword evidence="3" id="KW-0812">Transmembrane</keyword>
<feature type="region of interest" description="Disordered" evidence="2">
    <location>
        <begin position="1"/>
        <end position="69"/>
    </location>
</feature>
<dbReference type="Pfam" id="PF04375">
    <property type="entry name" value="HemX"/>
    <property type="match status" value="1"/>
</dbReference>
<protein>
    <submittedName>
        <fullName evidence="4">Putative uroporphyrinogen-III C-methyltransferase</fullName>
        <ecNumber evidence="4">2.1.1.107</ecNumber>
    </submittedName>
</protein>
<keyword evidence="4" id="KW-0808">Transferase</keyword>
<evidence type="ECO:0000313" key="5">
    <source>
        <dbReference type="Proteomes" id="UP000071641"/>
    </source>
</evidence>
<dbReference type="STRING" id="1796497.GCE9029_04685"/>
<dbReference type="GO" id="GO:0032259">
    <property type="term" value="P:methylation"/>
    <property type="evidence" value="ECO:0007669"/>
    <property type="project" value="UniProtKB-KW"/>
</dbReference>
<dbReference type="EC" id="2.1.1.107" evidence="4"/>
<name>A0A128FDQ8_9GAMM</name>
<dbReference type="EMBL" id="FIZX01000007">
    <property type="protein sequence ID" value="CZF84898.1"/>
    <property type="molecule type" value="Genomic_DNA"/>
</dbReference>
<proteinExistence type="predicted"/>
<evidence type="ECO:0000256" key="3">
    <source>
        <dbReference type="SAM" id="Phobius"/>
    </source>
</evidence>
<dbReference type="OrthoDB" id="5739852at2"/>
<dbReference type="PANTHER" id="PTHR38043:SF1">
    <property type="entry name" value="PROTEIN HEMX"/>
    <property type="match status" value="1"/>
</dbReference>
<feature type="coiled-coil region" evidence="1">
    <location>
        <begin position="96"/>
        <end position="130"/>
    </location>
</feature>
<sequence length="405" mass="44509">MTDNNKTSGTDKDTSAPASPTGKETPSSSKQNGKPSATEKSAAKSTPADTPASDKNTATPPPQAKEKKRGNKLSIVAIVLVIALGGGLYYHGHQQSQQLTANISALTDEISSLKSALANSEKQSQEAVKKAVQDTQVLIEQQDTTIQSLQSALADVKGRRPNDWLLAEADYLVNQAARKLWLEQDVLTATTLMQNADQRIAELNDPSLTPIRQAMAKDIQQLKAVKRIDRDGIVLRLNSLQQEVDKLPLANAIMPEAEDVAPQQVSGNVDDWQQNLKASFSDFVGQFITYRKREGDVVPLLTPAQTFYLQENLKAKLDQAVTSVYRENGRLYAESLKTAKEWAERFYNQDADITKSFVATLTNLSQQTIEVSYPEALESQALISDMLADRLRRDLAPLQTGENNQ</sequence>